<sequence>MNRVKRINMMVGFVVTTALLITGCSTSETDVTVEKEIIRPVKLLAIKSTDAVNIRRFPAELQASEEVDLAFRVGGQIIKLDITSGQRVNKGDLLATLDPTDFQLQIELAQANQRLAEAQFKRIQTMLKQNATTRSQYDSSKVTLDQADNALQTAKNQLKYTKVYAPFDGVIASVYTEKFQYVGATQKLMHIQNIDKLEVDFQVPENLVVSIRSTKLNYAPRVIVDVAPEDTLFGIYKEHKTTPDPNTKAYDVTLSLIREDNKEHTLLPGMTANVDMDLNQLLGEVKHFTVPVEAVLRHENTTTGQSESSVWIFNESTQKVEARAVKLGVLHGDSIEILEGLKENDQVVTAGVHTLTDSMQVRPWTRERGL</sequence>
<dbReference type="Proteomes" id="UP000604161">
    <property type="component" value="Unassembled WGS sequence"/>
</dbReference>
<evidence type="ECO:0000313" key="8">
    <source>
        <dbReference type="Proteomes" id="UP000604161"/>
    </source>
</evidence>
<gene>
    <name evidence="7" type="ORF">IF202_08825</name>
</gene>
<feature type="chain" id="PRO_5046227525" evidence="4">
    <location>
        <begin position="21"/>
        <end position="370"/>
    </location>
</feature>
<feature type="signal peptide" evidence="4">
    <location>
        <begin position="1"/>
        <end position="20"/>
    </location>
</feature>
<dbReference type="Gene3D" id="2.40.420.20">
    <property type="match status" value="1"/>
</dbReference>
<dbReference type="SUPFAM" id="SSF111369">
    <property type="entry name" value="HlyD-like secretion proteins"/>
    <property type="match status" value="1"/>
</dbReference>
<evidence type="ECO:0000313" key="7">
    <source>
        <dbReference type="EMBL" id="MBD5771157.1"/>
    </source>
</evidence>
<reference evidence="7 8" key="1">
    <citation type="submission" date="2020-09" db="EMBL/GenBank/DDBJ databases">
        <title>Marinomonas sp. nov., isolated from the cysticercosis algae of Qingdao, China.</title>
        <authorList>
            <person name="Sun X."/>
        </authorList>
    </citation>
    <scope>NUCLEOTIDE SEQUENCE [LARGE SCALE GENOMIC DNA]</scope>
    <source>
        <strain evidence="7 8">SM2066</strain>
    </source>
</reference>
<evidence type="ECO:0000256" key="4">
    <source>
        <dbReference type="SAM" id="SignalP"/>
    </source>
</evidence>
<dbReference type="InterPro" id="IPR058627">
    <property type="entry name" value="MdtA-like_C"/>
</dbReference>
<dbReference type="Pfam" id="PF25967">
    <property type="entry name" value="RND-MFP_C"/>
    <property type="match status" value="1"/>
</dbReference>
<dbReference type="PANTHER" id="PTHR30469">
    <property type="entry name" value="MULTIDRUG RESISTANCE PROTEIN MDTA"/>
    <property type="match status" value="1"/>
</dbReference>
<accession>A0ABR8P308</accession>
<name>A0ABR8P308_9GAMM</name>
<dbReference type="InterPro" id="IPR006143">
    <property type="entry name" value="RND_pump_MFP"/>
</dbReference>
<feature type="domain" description="Multidrug resistance protein MdtA-like barrel-sandwich hybrid" evidence="5">
    <location>
        <begin position="66"/>
        <end position="189"/>
    </location>
</feature>
<evidence type="ECO:0000256" key="1">
    <source>
        <dbReference type="ARBA" id="ARBA00004196"/>
    </source>
</evidence>
<comment type="caution">
    <text evidence="7">The sequence shown here is derived from an EMBL/GenBank/DDBJ whole genome shotgun (WGS) entry which is preliminary data.</text>
</comment>
<dbReference type="Pfam" id="PF25917">
    <property type="entry name" value="BSH_RND"/>
    <property type="match status" value="1"/>
</dbReference>
<dbReference type="Gene3D" id="2.40.30.170">
    <property type="match status" value="1"/>
</dbReference>
<dbReference type="NCBIfam" id="TIGR01730">
    <property type="entry name" value="RND_mfp"/>
    <property type="match status" value="1"/>
</dbReference>
<dbReference type="EMBL" id="JACYFC010000002">
    <property type="protein sequence ID" value="MBD5771157.1"/>
    <property type="molecule type" value="Genomic_DNA"/>
</dbReference>
<keyword evidence="3" id="KW-0813">Transport</keyword>
<evidence type="ECO:0000256" key="2">
    <source>
        <dbReference type="ARBA" id="ARBA00009477"/>
    </source>
</evidence>
<organism evidence="7 8">
    <name type="scientific">Marinomonas colpomeniae</name>
    <dbReference type="NCBI Taxonomy" id="2774408"/>
    <lineage>
        <taxon>Bacteria</taxon>
        <taxon>Pseudomonadati</taxon>
        <taxon>Pseudomonadota</taxon>
        <taxon>Gammaproteobacteria</taxon>
        <taxon>Oceanospirillales</taxon>
        <taxon>Oceanospirillaceae</taxon>
        <taxon>Marinomonas</taxon>
    </lineage>
</organism>
<dbReference type="PROSITE" id="PS51257">
    <property type="entry name" value="PROKAR_LIPOPROTEIN"/>
    <property type="match status" value="1"/>
</dbReference>
<comment type="subcellular location">
    <subcellularLocation>
        <location evidence="1">Cell envelope</location>
    </subcellularLocation>
</comment>
<dbReference type="Gene3D" id="2.40.50.100">
    <property type="match status" value="1"/>
</dbReference>
<dbReference type="PANTHER" id="PTHR30469:SF20">
    <property type="entry name" value="EFFLUX RND TRANSPORTER PERIPLASMIC ADAPTOR SUBUNIT"/>
    <property type="match status" value="1"/>
</dbReference>
<dbReference type="InterPro" id="IPR058625">
    <property type="entry name" value="MdtA-like_BSH"/>
</dbReference>
<protein>
    <submittedName>
        <fullName evidence="7">Efflux RND transporter periplasmic adaptor subunit</fullName>
    </submittedName>
</protein>
<feature type="domain" description="Multidrug resistance protein MdtA-like C-terminal permuted SH3" evidence="6">
    <location>
        <begin position="303"/>
        <end position="352"/>
    </location>
</feature>
<evidence type="ECO:0000256" key="3">
    <source>
        <dbReference type="ARBA" id="ARBA00022448"/>
    </source>
</evidence>
<comment type="similarity">
    <text evidence="2">Belongs to the membrane fusion protein (MFP) (TC 8.A.1) family.</text>
</comment>
<proteinExistence type="inferred from homology"/>
<keyword evidence="8" id="KW-1185">Reference proteome</keyword>
<evidence type="ECO:0000259" key="6">
    <source>
        <dbReference type="Pfam" id="PF25967"/>
    </source>
</evidence>
<dbReference type="RefSeq" id="WP_191594501.1">
    <property type="nucleotide sequence ID" value="NZ_JACYFC010000002.1"/>
</dbReference>
<keyword evidence="4" id="KW-0732">Signal</keyword>
<evidence type="ECO:0000259" key="5">
    <source>
        <dbReference type="Pfam" id="PF25917"/>
    </source>
</evidence>
<dbReference type="Gene3D" id="1.10.287.470">
    <property type="entry name" value="Helix hairpin bin"/>
    <property type="match status" value="1"/>
</dbReference>